<evidence type="ECO:0000313" key="2">
    <source>
        <dbReference type="EMBL" id="JAV52135.1"/>
    </source>
</evidence>
<accession>A0A1Y1JXK6</accession>
<sequence length="129" mass="15175">MIFLVLLLELSRQTRTCILNFNFMKISDNSNQNHRTKKKKKYMTDFELLRMKIRLTESCSSVSCPGLYLFLSSKRINKPKCKGVNVMLLTRKADSWPVKKVSNNFIDSNYCVFTQNRHETFISMPSYCQ</sequence>
<feature type="chain" id="PRO_5011907211" evidence="1">
    <location>
        <begin position="17"/>
        <end position="129"/>
    </location>
</feature>
<reference evidence="2" key="1">
    <citation type="journal article" date="2016" name="Sci. Rep.">
        <title>Molecular characterization of firefly nuptial gifts: a multi-omics approach sheds light on postcopulatory sexual selection.</title>
        <authorList>
            <person name="Al-Wathiqui N."/>
            <person name="Fallon T.R."/>
            <person name="South A."/>
            <person name="Weng J.K."/>
            <person name="Lewis S.M."/>
        </authorList>
    </citation>
    <scope>NUCLEOTIDE SEQUENCE</scope>
</reference>
<dbReference type="AlphaFoldDB" id="A0A1Y1JXK6"/>
<proteinExistence type="predicted"/>
<feature type="signal peptide" evidence="1">
    <location>
        <begin position="1"/>
        <end position="16"/>
    </location>
</feature>
<dbReference type="EMBL" id="GEZM01101979">
    <property type="protein sequence ID" value="JAV52135.1"/>
    <property type="molecule type" value="Transcribed_RNA"/>
</dbReference>
<organism evidence="2">
    <name type="scientific">Photinus pyralis</name>
    <name type="common">Common eastern firefly</name>
    <name type="synonym">Lampyris pyralis</name>
    <dbReference type="NCBI Taxonomy" id="7054"/>
    <lineage>
        <taxon>Eukaryota</taxon>
        <taxon>Metazoa</taxon>
        <taxon>Ecdysozoa</taxon>
        <taxon>Arthropoda</taxon>
        <taxon>Hexapoda</taxon>
        <taxon>Insecta</taxon>
        <taxon>Pterygota</taxon>
        <taxon>Neoptera</taxon>
        <taxon>Endopterygota</taxon>
        <taxon>Coleoptera</taxon>
        <taxon>Polyphaga</taxon>
        <taxon>Elateriformia</taxon>
        <taxon>Elateroidea</taxon>
        <taxon>Lampyridae</taxon>
        <taxon>Lampyrinae</taxon>
        <taxon>Photinus</taxon>
    </lineage>
</organism>
<protein>
    <submittedName>
        <fullName evidence="2">Uncharacterized protein</fullName>
    </submittedName>
</protein>
<evidence type="ECO:0000256" key="1">
    <source>
        <dbReference type="SAM" id="SignalP"/>
    </source>
</evidence>
<dbReference type="EMBL" id="GEZM01101981">
    <property type="protein sequence ID" value="JAV52130.1"/>
    <property type="molecule type" value="Transcribed_RNA"/>
</dbReference>
<keyword evidence="1" id="KW-0732">Signal</keyword>
<name>A0A1Y1JXK6_PHOPY</name>